<feature type="region of interest" description="Disordered" evidence="1">
    <location>
        <begin position="1"/>
        <end position="25"/>
    </location>
</feature>
<protein>
    <recommendedName>
        <fullName evidence="4">Gingipain domain-containing protein</fullName>
    </recommendedName>
</protein>
<evidence type="ECO:0000256" key="1">
    <source>
        <dbReference type="SAM" id="MobiDB-lite"/>
    </source>
</evidence>
<evidence type="ECO:0008006" key="4">
    <source>
        <dbReference type="Google" id="ProtNLM"/>
    </source>
</evidence>
<dbReference type="InterPro" id="IPR013783">
    <property type="entry name" value="Ig-like_fold"/>
</dbReference>
<feature type="compositionally biased region" description="Low complexity" evidence="1">
    <location>
        <begin position="16"/>
        <end position="25"/>
    </location>
</feature>
<evidence type="ECO:0000313" key="2">
    <source>
        <dbReference type="EMBL" id="KYF80739.1"/>
    </source>
</evidence>
<dbReference type="EMBL" id="JEMB01002500">
    <property type="protein sequence ID" value="KYF80739.1"/>
    <property type="molecule type" value="Genomic_DNA"/>
</dbReference>
<reference evidence="2 3" key="1">
    <citation type="submission" date="2014-02" db="EMBL/GenBank/DDBJ databases">
        <title>The small core and large imbalanced accessory genome model reveals a collaborative survival strategy of Sorangium cellulosum strains in nature.</title>
        <authorList>
            <person name="Han K."/>
            <person name="Peng R."/>
            <person name="Blom J."/>
            <person name="Li Y.-Z."/>
        </authorList>
    </citation>
    <scope>NUCLEOTIDE SEQUENCE [LARGE SCALE GENOMIC DNA]</scope>
    <source>
        <strain evidence="2 3">So0011-07</strain>
    </source>
</reference>
<evidence type="ECO:0000313" key="3">
    <source>
        <dbReference type="Proteomes" id="UP000075635"/>
    </source>
</evidence>
<name>A0A150RKC0_SORCE</name>
<dbReference type="Proteomes" id="UP000075635">
    <property type="component" value="Unassembled WGS sequence"/>
</dbReference>
<accession>A0A150RKC0</accession>
<comment type="caution">
    <text evidence="2">The sequence shown here is derived from an EMBL/GenBank/DDBJ whole genome shotgun (WGS) entry which is preliminary data.</text>
</comment>
<dbReference type="AlphaFoldDB" id="A0A150RKC0"/>
<proteinExistence type="predicted"/>
<dbReference type="Gene3D" id="2.60.40.10">
    <property type="entry name" value="Immunoglobulins"/>
    <property type="match status" value="1"/>
</dbReference>
<gene>
    <name evidence="2" type="ORF">BE17_42955</name>
</gene>
<sequence>MSLMPAGCTGSGPEPTDGADPSSAPAAVAVDTADLGESLRVRGSDGSLVSDVALEADCDRPSTVALVVDQAFHAPLQAELARLSDDIEEELDVCVVTELVDTSSTTARQIHARLQGLHQQAGLIGNLLIGDIPHVWLGDLIVGGVNYTYITDAFYEVLDDQYWQDRNNNGTYDRRGDIVSGPEYDVSYDAFTVDRRRQVWSGRLTPPAVLPLTERVAQLRAYLDRNHAYRTGAKSYGSRVVFYNSLGQNGDPGDGELSQAQVQQQASDFYSAGWLFTQPPAQGLSTVWSPDIATQRQLWLSRLNETSEYAFVNVHGTPNSQWLGGSTYLFGSDYQATPPRALLIDLQSCTNGYFADPDYMAGWLLFSGEALAVRAYTDLVFVAGDPAPSPQLQLLAHGLTLGEIRQATAPLDIDVLLGDPTLRLRPRGTGGATVAVSEPELVFPPISSYAVTIPHVAERFVTLTNTGSAPVSLHYLQEQWASWGGLGAVLEPRFMIDPADVITFPVTLAPGQSRQLRVYFTADVPPYAGDYRWEAVFYTSSPTQPFVSFRASRTLY</sequence>
<organism evidence="2 3">
    <name type="scientific">Sorangium cellulosum</name>
    <name type="common">Polyangium cellulosum</name>
    <dbReference type="NCBI Taxonomy" id="56"/>
    <lineage>
        <taxon>Bacteria</taxon>
        <taxon>Pseudomonadati</taxon>
        <taxon>Myxococcota</taxon>
        <taxon>Polyangia</taxon>
        <taxon>Polyangiales</taxon>
        <taxon>Polyangiaceae</taxon>
        <taxon>Sorangium</taxon>
    </lineage>
</organism>